<dbReference type="Proteomes" id="UP000000814">
    <property type="component" value="Chromosome"/>
</dbReference>
<dbReference type="HOGENOM" id="CLU_013985_3_6_9"/>
<reference evidence="2 3" key="1">
    <citation type="journal article" date="2001" name="J. Bacteriol.">
        <title>Genome sequence and comparative analysis of the solvent-producing bacterium Clostridium acetobutylicum.</title>
        <authorList>
            <person name="Nolling J."/>
            <person name="Breton G."/>
            <person name="Omelchenko M.V."/>
            <person name="Makarova K.S."/>
            <person name="Zeng Q."/>
            <person name="Gibson R."/>
            <person name="Lee H.M."/>
            <person name="Dubois J."/>
            <person name="Qiu D."/>
            <person name="Hitti J."/>
            <person name="Wolf Y.I."/>
            <person name="Tatusov R.L."/>
            <person name="Sabathe F."/>
            <person name="Doucette-Stamm L."/>
            <person name="Soucaille P."/>
            <person name="Daly M.J."/>
            <person name="Bennett G.N."/>
            <person name="Koonin E.V."/>
            <person name="Smith D.R."/>
        </authorList>
    </citation>
    <scope>NUCLEOTIDE SEQUENCE [LARGE SCALE GENOMIC DNA]</scope>
    <source>
        <strain evidence="3">ATCC 824 / DSM 792 / JCM 1419 / LMG 5710 / VKM B-1787</strain>
    </source>
</reference>
<dbReference type="PANTHER" id="PTHR43441">
    <property type="entry name" value="RIBOSOMAL-PROTEIN-SERINE ACETYLTRANSFERASE"/>
    <property type="match status" value="1"/>
</dbReference>
<dbReference type="GeneID" id="44998957"/>
<keyword evidence="3" id="KW-1185">Reference proteome</keyword>
<evidence type="ECO:0000313" key="2">
    <source>
        <dbReference type="EMBL" id="AAK80434.1"/>
    </source>
</evidence>
<accession>Q97G89</accession>
<dbReference type="Gene3D" id="3.40.630.30">
    <property type="match status" value="1"/>
</dbReference>
<dbReference type="InterPro" id="IPR000182">
    <property type="entry name" value="GNAT_dom"/>
</dbReference>
<dbReference type="PATRIC" id="fig|272562.8.peg.2676"/>
<dbReference type="PIR" id="G97205">
    <property type="entry name" value="G97205"/>
</dbReference>
<sequence length="176" mass="21305">MFNSIELYLLKEEHIKRLFDWNRSEKHLEYYTCRPVKQYKSFDEYRDKILKSTEQGKKITYVLIEENSNEPLGKISLFDFNTRNRSAEIGYYLPEVNRKRGLGSIMLDKFLNKAFSEKSLNLNKIYATTASNNYASIKLLEKYDFNLDGRIRERYFIKEDKYDQLIYSILKREWKE</sequence>
<dbReference type="PANTHER" id="PTHR43441:SF11">
    <property type="entry name" value="RIBOSOMAL-PROTEIN-SERINE ACETYLTRANSFERASE"/>
    <property type="match status" value="1"/>
</dbReference>
<dbReference type="AlphaFoldDB" id="Q97G89"/>
<evidence type="ECO:0000313" key="3">
    <source>
        <dbReference type="Proteomes" id="UP000000814"/>
    </source>
</evidence>
<feature type="domain" description="N-acetyltransferase" evidence="1">
    <location>
        <begin position="5"/>
        <end position="172"/>
    </location>
</feature>
<organism evidence="2 3">
    <name type="scientific">Clostridium acetobutylicum (strain ATCC 824 / DSM 792 / JCM 1419 / IAM 19013 / LMG 5710 / NBRC 13948 / NRRL B-527 / VKM B-1787 / 2291 / W)</name>
    <dbReference type="NCBI Taxonomy" id="272562"/>
    <lineage>
        <taxon>Bacteria</taxon>
        <taxon>Bacillati</taxon>
        <taxon>Bacillota</taxon>
        <taxon>Clostridia</taxon>
        <taxon>Eubacteriales</taxon>
        <taxon>Clostridiaceae</taxon>
        <taxon>Clostridium</taxon>
    </lineage>
</organism>
<dbReference type="GO" id="GO:1990189">
    <property type="term" value="F:protein N-terminal-serine acetyltransferase activity"/>
    <property type="evidence" value="ECO:0007669"/>
    <property type="project" value="TreeGrafter"/>
</dbReference>
<dbReference type="GO" id="GO:0008999">
    <property type="term" value="F:protein-N-terminal-alanine acetyltransferase activity"/>
    <property type="evidence" value="ECO:0007669"/>
    <property type="project" value="TreeGrafter"/>
</dbReference>
<dbReference type="SUPFAM" id="SSF55729">
    <property type="entry name" value="Acyl-CoA N-acyltransferases (Nat)"/>
    <property type="match status" value="1"/>
</dbReference>
<dbReference type="Pfam" id="PF13302">
    <property type="entry name" value="Acetyltransf_3"/>
    <property type="match status" value="1"/>
</dbReference>
<dbReference type="RefSeq" id="WP_010965775.1">
    <property type="nucleotide sequence ID" value="NC_003030.1"/>
</dbReference>
<gene>
    <name evidence="2" type="ordered locus">CA_C2480</name>
</gene>
<dbReference type="InterPro" id="IPR051908">
    <property type="entry name" value="Ribosomal_N-acetyltransferase"/>
</dbReference>
<dbReference type="PROSITE" id="PS51186">
    <property type="entry name" value="GNAT"/>
    <property type="match status" value="1"/>
</dbReference>
<dbReference type="EMBL" id="AE001437">
    <property type="protein sequence ID" value="AAK80434.1"/>
    <property type="molecule type" value="Genomic_DNA"/>
</dbReference>
<protein>
    <submittedName>
        <fullName evidence="2">Predicted acetyltransferase</fullName>
    </submittedName>
</protein>
<proteinExistence type="predicted"/>
<dbReference type="OrthoDB" id="9785602at2"/>
<dbReference type="eggNOG" id="COG1670">
    <property type="taxonomic scope" value="Bacteria"/>
</dbReference>
<name>Q97G89_CLOAB</name>
<dbReference type="GO" id="GO:0005737">
    <property type="term" value="C:cytoplasm"/>
    <property type="evidence" value="ECO:0007669"/>
    <property type="project" value="TreeGrafter"/>
</dbReference>
<evidence type="ECO:0000259" key="1">
    <source>
        <dbReference type="PROSITE" id="PS51186"/>
    </source>
</evidence>
<dbReference type="STRING" id="272562.CA_C2480"/>
<dbReference type="InterPro" id="IPR016181">
    <property type="entry name" value="Acyl_CoA_acyltransferase"/>
</dbReference>
<dbReference type="KEGG" id="cac:CA_C2480"/>